<evidence type="ECO:0000256" key="3">
    <source>
        <dbReference type="ARBA" id="ARBA00022723"/>
    </source>
</evidence>
<protein>
    <recommendedName>
        <fullName evidence="8">RING-type domain-containing protein</fullName>
    </recommendedName>
</protein>
<dbReference type="SMART" id="SM00184">
    <property type="entry name" value="RING"/>
    <property type="match status" value="1"/>
</dbReference>
<dbReference type="EnsemblMetazoa" id="AALB016547-RA">
    <property type="protein sequence ID" value="AALB016547-PA"/>
    <property type="gene ID" value="AALB016547"/>
</dbReference>
<dbReference type="InterPro" id="IPR050784">
    <property type="entry name" value="IAP"/>
</dbReference>
<keyword evidence="10" id="KW-1185">Reference proteome</keyword>
<evidence type="ECO:0000313" key="9">
    <source>
        <dbReference type="EnsemblMetazoa" id="AALB016547-PA"/>
    </source>
</evidence>
<reference evidence="9" key="2">
    <citation type="submission" date="2022-08" db="UniProtKB">
        <authorList>
            <consortium name="EnsemblMetazoa"/>
        </authorList>
    </citation>
    <scope>IDENTIFICATION</scope>
    <source>
        <strain evidence="9">STECLA/ALBI9_A</strain>
    </source>
</reference>
<dbReference type="GO" id="GO:0005737">
    <property type="term" value="C:cytoplasm"/>
    <property type="evidence" value="ECO:0007669"/>
    <property type="project" value="TreeGrafter"/>
</dbReference>
<dbReference type="Pfam" id="PF00653">
    <property type="entry name" value="BIR"/>
    <property type="match status" value="2"/>
</dbReference>
<evidence type="ECO:0000256" key="6">
    <source>
        <dbReference type="PROSITE-ProRule" id="PRU00175"/>
    </source>
</evidence>
<dbReference type="FunFam" id="1.10.1170.10:FF:000002">
    <property type="entry name" value="Baculoviral IAP repeat containing 7"/>
    <property type="match status" value="1"/>
</dbReference>
<feature type="compositionally biased region" description="Polar residues" evidence="7">
    <location>
        <begin position="1"/>
        <end position="14"/>
    </location>
</feature>
<dbReference type="GO" id="GO:0061630">
    <property type="term" value="F:ubiquitin protein ligase activity"/>
    <property type="evidence" value="ECO:0007669"/>
    <property type="project" value="TreeGrafter"/>
</dbReference>
<dbReference type="GO" id="GO:0051726">
    <property type="term" value="P:regulation of cell cycle"/>
    <property type="evidence" value="ECO:0007669"/>
    <property type="project" value="TreeGrafter"/>
</dbReference>
<dbReference type="PANTHER" id="PTHR10044">
    <property type="entry name" value="INHIBITOR OF APOPTOSIS"/>
    <property type="match status" value="1"/>
</dbReference>
<evidence type="ECO:0000256" key="7">
    <source>
        <dbReference type="SAM" id="MobiDB-lite"/>
    </source>
</evidence>
<accession>A0A8W7K907</accession>
<dbReference type="GO" id="GO:0031398">
    <property type="term" value="P:positive regulation of protein ubiquitination"/>
    <property type="evidence" value="ECO:0007669"/>
    <property type="project" value="TreeGrafter"/>
</dbReference>
<feature type="compositionally biased region" description="Low complexity" evidence="7">
    <location>
        <begin position="270"/>
        <end position="281"/>
    </location>
</feature>
<dbReference type="FunFam" id="1.10.1170.10:FF:000003">
    <property type="entry name" value="E3 ubiquitin-protein ligase XIAP"/>
    <property type="match status" value="1"/>
</dbReference>
<evidence type="ECO:0000256" key="2">
    <source>
        <dbReference type="ARBA" id="ARBA00022703"/>
    </source>
</evidence>
<feature type="region of interest" description="Disordered" evidence="7">
    <location>
        <begin position="1"/>
        <end position="32"/>
    </location>
</feature>
<dbReference type="PANTHER" id="PTHR10044:SF174">
    <property type="entry name" value="DEATH-ASSOCIATED INHIBITOR OF APOPTOSIS 1"/>
    <property type="match status" value="1"/>
</dbReference>
<dbReference type="GO" id="GO:0006915">
    <property type="term" value="P:apoptotic process"/>
    <property type="evidence" value="ECO:0007669"/>
    <property type="project" value="UniProtKB-KW"/>
</dbReference>
<dbReference type="GO" id="GO:0043066">
    <property type="term" value="P:negative regulation of apoptotic process"/>
    <property type="evidence" value="ECO:0007669"/>
    <property type="project" value="TreeGrafter"/>
</dbReference>
<reference evidence="9 10" key="1">
    <citation type="journal article" date="2017" name="G3 (Bethesda)">
        <title>The Physical Genome Mapping of Anopheles albimanus Corrected Scaffold Misassemblies and Identified Interarm Rearrangements in Genus Anopheles.</title>
        <authorList>
            <person name="Artemov G.N."/>
            <person name="Peery A.N."/>
            <person name="Jiang X."/>
            <person name="Tu Z."/>
            <person name="Stegniy V.N."/>
            <person name="Sharakhova M.V."/>
            <person name="Sharakhov I.V."/>
        </authorList>
    </citation>
    <scope>NUCLEOTIDE SEQUENCE [LARGE SCALE GENOMIC DNA]</scope>
    <source>
        <strain evidence="9 10">ALBI9_A</strain>
    </source>
</reference>
<feature type="compositionally biased region" description="Polar residues" evidence="7">
    <location>
        <begin position="21"/>
        <end position="32"/>
    </location>
</feature>
<feature type="region of interest" description="Disordered" evidence="7">
    <location>
        <begin position="262"/>
        <end position="283"/>
    </location>
</feature>
<keyword evidence="4 6" id="KW-0863">Zinc-finger</keyword>
<name>A0A8W7K907_ANOAL</name>
<dbReference type="CDD" id="cd00022">
    <property type="entry name" value="BIR"/>
    <property type="match status" value="2"/>
</dbReference>
<dbReference type="SMART" id="SM00238">
    <property type="entry name" value="BIR"/>
    <property type="match status" value="2"/>
</dbReference>
<dbReference type="PROSITE" id="PS50089">
    <property type="entry name" value="ZF_RING_2"/>
    <property type="match status" value="1"/>
</dbReference>
<dbReference type="GO" id="GO:0005634">
    <property type="term" value="C:nucleus"/>
    <property type="evidence" value="ECO:0007669"/>
    <property type="project" value="TreeGrafter"/>
</dbReference>
<evidence type="ECO:0000313" key="10">
    <source>
        <dbReference type="Proteomes" id="UP000069272"/>
    </source>
</evidence>
<feature type="domain" description="RING-type" evidence="8">
    <location>
        <begin position="294"/>
        <end position="328"/>
    </location>
</feature>
<sequence>MHQSPCFGLSTNPHSIAAEGNRSTGSENGSVNGPSAYKSFELRLSTPRHDMKYECIRLWTFEGVWTKRYILPEILARYGFYYTRSPDNVKCHFCDIQIGGWEEGDNVITEHLRWSPYCPLMRKHPTENVPLDPDFLDSVPDPAPDVTSYQSGNQSTRHYDSVPFCRPEYPEYALESERLRSLADWPSALPQKPQQLCDAGFFYTGRGDQVRCYYCGGGLMQWEVDDDPWEQHAMWYSNCKYLQQMKDRPFIERCLAKKEGRSEAKEEVPSTSKSTASVATAREVETEGSDDKLCKICYENVFGTAFIPCGHVTCARCALQFGKCPMCQSPIQNMQKLYLM</sequence>
<dbReference type="Proteomes" id="UP000069272">
    <property type="component" value="Chromosome 3L"/>
</dbReference>
<evidence type="ECO:0000256" key="1">
    <source>
        <dbReference type="ARBA" id="ARBA00006672"/>
    </source>
</evidence>
<organism evidence="9 10">
    <name type="scientific">Anopheles albimanus</name>
    <name type="common">New world malaria mosquito</name>
    <dbReference type="NCBI Taxonomy" id="7167"/>
    <lineage>
        <taxon>Eukaryota</taxon>
        <taxon>Metazoa</taxon>
        <taxon>Ecdysozoa</taxon>
        <taxon>Arthropoda</taxon>
        <taxon>Hexapoda</taxon>
        <taxon>Insecta</taxon>
        <taxon>Pterygota</taxon>
        <taxon>Neoptera</taxon>
        <taxon>Endopterygota</taxon>
        <taxon>Diptera</taxon>
        <taxon>Nematocera</taxon>
        <taxon>Culicoidea</taxon>
        <taxon>Culicidae</taxon>
        <taxon>Anophelinae</taxon>
        <taxon>Anopheles</taxon>
    </lineage>
</organism>
<dbReference type="SUPFAM" id="SSF57924">
    <property type="entry name" value="Inhibitor of apoptosis (IAP) repeat"/>
    <property type="match status" value="2"/>
</dbReference>
<dbReference type="InterPro" id="IPR001370">
    <property type="entry name" value="BIR_rpt"/>
</dbReference>
<evidence type="ECO:0000259" key="8">
    <source>
        <dbReference type="PROSITE" id="PS50089"/>
    </source>
</evidence>
<dbReference type="Pfam" id="PF13920">
    <property type="entry name" value="zf-C3HC4_3"/>
    <property type="match status" value="1"/>
</dbReference>
<dbReference type="PROSITE" id="PS50143">
    <property type="entry name" value="BIR_REPEAT_2"/>
    <property type="match status" value="2"/>
</dbReference>
<dbReference type="GO" id="GO:0008270">
    <property type="term" value="F:zinc ion binding"/>
    <property type="evidence" value="ECO:0007669"/>
    <property type="project" value="UniProtKB-KW"/>
</dbReference>
<keyword evidence="5" id="KW-0862">Zinc</keyword>
<dbReference type="InterPro" id="IPR001841">
    <property type="entry name" value="Znf_RING"/>
</dbReference>
<dbReference type="PROSITE" id="PS01282">
    <property type="entry name" value="BIR_REPEAT_1"/>
    <property type="match status" value="1"/>
</dbReference>
<comment type="similarity">
    <text evidence="1">Belongs to the IAP family.</text>
</comment>
<keyword evidence="2" id="KW-0053">Apoptosis</keyword>
<dbReference type="InterPro" id="IPR013083">
    <property type="entry name" value="Znf_RING/FYVE/PHD"/>
</dbReference>
<dbReference type="GO" id="GO:0090263">
    <property type="term" value="P:positive regulation of canonical Wnt signaling pathway"/>
    <property type="evidence" value="ECO:0007669"/>
    <property type="project" value="TreeGrafter"/>
</dbReference>
<dbReference type="AlphaFoldDB" id="A0A8W7K907"/>
<evidence type="ECO:0000256" key="4">
    <source>
        <dbReference type="ARBA" id="ARBA00022771"/>
    </source>
</evidence>
<dbReference type="Gene3D" id="1.10.1170.10">
    <property type="entry name" value="Inhibitor Of Apoptosis Protein (2mihbC-IAP-1), Chain A"/>
    <property type="match status" value="2"/>
</dbReference>
<dbReference type="Gene3D" id="3.30.40.10">
    <property type="entry name" value="Zinc/RING finger domain, C3HC4 (zinc finger)"/>
    <property type="match status" value="1"/>
</dbReference>
<dbReference type="GO" id="GO:0043027">
    <property type="term" value="F:cysteine-type endopeptidase inhibitor activity involved in apoptotic process"/>
    <property type="evidence" value="ECO:0007669"/>
    <property type="project" value="TreeGrafter"/>
</dbReference>
<keyword evidence="3" id="KW-0479">Metal-binding</keyword>
<proteinExistence type="inferred from homology"/>
<evidence type="ECO:0000256" key="5">
    <source>
        <dbReference type="ARBA" id="ARBA00022833"/>
    </source>
</evidence>